<evidence type="ECO:0000256" key="5">
    <source>
        <dbReference type="PIRSR" id="PIRSR613078-1"/>
    </source>
</evidence>
<dbReference type="GO" id="GO:0004619">
    <property type="term" value="F:phosphoglycerate mutase activity"/>
    <property type="evidence" value="ECO:0007669"/>
    <property type="project" value="UniProtKB-EC"/>
</dbReference>
<evidence type="ECO:0000313" key="10">
    <source>
        <dbReference type="Proteomes" id="UP000199286"/>
    </source>
</evidence>
<feature type="binding site" evidence="6">
    <location>
        <position position="60"/>
    </location>
    <ligand>
        <name>substrate</name>
    </ligand>
</feature>
<proteinExistence type="inferred from homology"/>
<keyword evidence="3" id="KW-0324">Glycolysis</keyword>
<feature type="region of interest" description="Disordered" evidence="8">
    <location>
        <begin position="94"/>
        <end position="134"/>
    </location>
</feature>
<accession>A0A1H3K9N1</accession>
<keyword evidence="4" id="KW-0413">Isomerase</keyword>
<dbReference type="SUPFAM" id="SSF53254">
    <property type="entry name" value="Phosphoglycerate mutase-like"/>
    <property type="match status" value="1"/>
</dbReference>
<sequence>MPQLILLRHGESVWNRDNRFTGWTDVDLSDGGIEEARQAARLISRAKIEFDLCLTSVQKRSIRTLWIVLDQLDLMYMQVETHWRLNERHYGALQGQNKDEKRREVGEEQVHEWRRSFATRPPPPRRGGRTLSRA</sequence>
<comment type="function">
    <text evidence="7">Catalyzes the interconversion of 2-phosphoglycerate and 3-phosphoglycerate.</text>
</comment>
<reference evidence="9 10" key="1">
    <citation type="submission" date="2016-10" db="EMBL/GenBank/DDBJ databases">
        <authorList>
            <person name="de Groot N.N."/>
        </authorList>
    </citation>
    <scope>NUCLEOTIDE SEQUENCE [LARGE SCALE GENOMIC DNA]</scope>
    <source>
        <strain evidence="9 10">DSM 26880</strain>
    </source>
</reference>
<dbReference type="AlphaFoldDB" id="A0A1H3K9N1"/>
<protein>
    <recommendedName>
        <fullName evidence="7">2,3-bisphosphoglycerate-dependent phosphoglycerate mutase</fullName>
        <ecNumber evidence="7">5.4.2.11</ecNumber>
    </recommendedName>
</protein>
<evidence type="ECO:0000256" key="2">
    <source>
        <dbReference type="ARBA" id="ARBA00022432"/>
    </source>
</evidence>
<feature type="binding site" evidence="6">
    <location>
        <begin position="87"/>
        <end position="90"/>
    </location>
    <ligand>
        <name>substrate</name>
    </ligand>
</feature>
<dbReference type="EMBL" id="FNPF01000009">
    <property type="protein sequence ID" value="SDY48907.1"/>
    <property type="molecule type" value="Genomic_DNA"/>
</dbReference>
<dbReference type="UniPathway" id="UPA00109">
    <property type="reaction ID" value="UER00186"/>
</dbReference>
<evidence type="ECO:0000256" key="6">
    <source>
        <dbReference type="PIRSR" id="PIRSR613078-2"/>
    </source>
</evidence>
<dbReference type="Proteomes" id="UP000199286">
    <property type="component" value="Unassembled WGS sequence"/>
</dbReference>
<dbReference type="Gene3D" id="3.40.50.1240">
    <property type="entry name" value="Phosphoglycerate mutase-like"/>
    <property type="match status" value="1"/>
</dbReference>
<feature type="active site" description="Tele-phosphohistidine intermediate" evidence="5">
    <location>
        <position position="9"/>
    </location>
</feature>
<organism evidence="9 10">
    <name type="scientific">Citreimonas salinaria</name>
    <dbReference type="NCBI Taxonomy" id="321339"/>
    <lineage>
        <taxon>Bacteria</taxon>
        <taxon>Pseudomonadati</taxon>
        <taxon>Pseudomonadota</taxon>
        <taxon>Alphaproteobacteria</taxon>
        <taxon>Rhodobacterales</taxon>
        <taxon>Roseobacteraceae</taxon>
        <taxon>Citreimonas</taxon>
    </lineage>
</organism>
<dbReference type="PROSITE" id="PS00175">
    <property type="entry name" value="PG_MUTASE"/>
    <property type="match status" value="1"/>
</dbReference>
<dbReference type="NCBIfam" id="TIGR01258">
    <property type="entry name" value="pgm_1"/>
    <property type="match status" value="1"/>
</dbReference>
<dbReference type="PANTHER" id="PTHR11931">
    <property type="entry name" value="PHOSPHOGLYCERATE MUTASE"/>
    <property type="match status" value="1"/>
</dbReference>
<dbReference type="InterPro" id="IPR001345">
    <property type="entry name" value="PG/BPGM_mutase_AS"/>
</dbReference>
<feature type="binding site" evidence="6">
    <location>
        <begin position="21"/>
        <end position="22"/>
    </location>
    <ligand>
        <name>substrate</name>
    </ligand>
</feature>
<name>A0A1H3K9N1_9RHOB</name>
<comment type="pathway">
    <text evidence="7">Carbohydrate degradation; glycolysis; pyruvate from D-glyceraldehyde 3-phosphate: step 3/5.</text>
</comment>
<dbReference type="EC" id="5.4.2.11" evidence="7"/>
<comment type="catalytic activity">
    <reaction evidence="7">
        <text>(2R)-2-phosphoglycerate = (2R)-3-phosphoglycerate</text>
        <dbReference type="Rhea" id="RHEA:15901"/>
        <dbReference type="ChEBI" id="CHEBI:58272"/>
        <dbReference type="ChEBI" id="CHEBI:58289"/>
        <dbReference type="EC" id="5.4.2.11"/>
    </reaction>
</comment>
<feature type="binding site" evidence="6">
    <location>
        <position position="98"/>
    </location>
    <ligand>
        <name>substrate</name>
    </ligand>
</feature>
<keyword evidence="10" id="KW-1185">Reference proteome</keyword>
<evidence type="ECO:0000256" key="1">
    <source>
        <dbReference type="ARBA" id="ARBA00006717"/>
    </source>
</evidence>
<dbReference type="InterPro" id="IPR029033">
    <property type="entry name" value="His_PPase_superfam"/>
</dbReference>
<evidence type="ECO:0000256" key="4">
    <source>
        <dbReference type="ARBA" id="ARBA00023235"/>
    </source>
</evidence>
<dbReference type="SMART" id="SM00855">
    <property type="entry name" value="PGAM"/>
    <property type="match status" value="1"/>
</dbReference>
<dbReference type="InterPro" id="IPR013078">
    <property type="entry name" value="His_Pase_superF_clade-1"/>
</dbReference>
<evidence type="ECO:0000256" key="3">
    <source>
        <dbReference type="ARBA" id="ARBA00023152"/>
    </source>
</evidence>
<feature type="compositionally biased region" description="Basic and acidic residues" evidence="8">
    <location>
        <begin position="97"/>
        <end position="115"/>
    </location>
</feature>
<dbReference type="GO" id="GO:0006094">
    <property type="term" value="P:gluconeogenesis"/>
    <property type="evidence" value="ECO:0007669"/>
    <property type="project" value="UniProtKB-KW"/>
</dbReference>
<dbReference type="Pfam" id="PF00300">
    <property type="entry name" value="His_Phos_1"/>
    <property type="match status" value="1"/>
</dbReference>
<evidence type="ECO:0000256" key="8">
    <source>
        <dbReference type="SAM" id="MobiDB-lite"/>
    </source>
</evidence>
<feature type="active site" description="Proton donor/acceptor" evidence="5">
    <location>
        <position position="87"/>
    </location>
</feature>
<gene>
    <name evidence="9" type="ORF">SAMN05444340_10914</name>
</gene>
<evidence type="ECO:0000313" key="9">
    <source>
        <dbReference type="EMBL" id="SDY48907.1"/>
    </source>
</evidence>
<keyword evidence="2" id="KW-0312">Gluconeogenesis</keyword>
<feature type="binding site" evidence="6">
    <location>
        <begin position="8"/>
        <end position="15"/>
    </location>
    <ligand>
        <name>substrate</name>
    </ligand>
</feature>
<dbReference type="InterPro" id="IPR005952">
    <property type="entry name" value="Phosphogly_mut1"/>
</dbReference>
<dbReference type="CDD" id="cd07067">
    <property type="entry name" value="HP_PGM_like"/>
    <property type="match status" value="1"/>
</dbReference>
<dbReference type="STRING" id="321339.SAMN05444340_10914"/>
<dbReference type="GO" id="GO:0006096">
    <property type="term" value="P:glycolytic process"/>
    <property type="evidence" value="ECO:0007669"/>
    <property type="project" value="UniProtKB-UniPathway"/>
</dbReference>
<comment type="similarity">
    <text evidence="1">Belongs to the phosphoglycerate mutase family. BPG-dependent PGAM subfamily.</text>
</comment>
<evidence type="ECO:0000256" key="7">
    <source>
        <dbReference type="RuleBase" id="RU004512"/>
    </source>
</evidence>
<feature type="binding site" evidence="6">
    <location>
        <begin position="114"/>
        <end position="115"/>
    </location>
    <ligand>
        <name>substrate</name>
    </ligand>
</feature>